<organism evidence="1 2">
    <name type="scientific">Bittarella massiliensis</name>
    <name type="common">ex Durand et al. 2017</name>
    <dbReference type="NCBI Taxonomy" id="1720313"/>
    <lineage>
        <taxon>Bacteria</taxon>
        <taxon>Bacillati</taxon>
        <taxon>Bacillota</taxon>
        <taxon>Clostridia</taxon>
        <taxon>Eubacteriales</taxon>
        <taxon>Oscillospiraceae</taxon>
        <taxon>Bittarella (ex Durand et al. 2017)</taxon>
    </lineage>
</organism>
<comment type="caution">
    <text evidence="1">The sequence shown here is derived from an EMBL/GenBank/DDBJ whole genome shotgun (WGS) entry which is preliminary data.</text>
</comment>
<feature type="non-terminal residue" evidence="1">
    <location>
        <position position="1"/>
    </location>
</feature>
<dbReference type="AlphaFoldDB" id="A0AAW5KJ70"/>
<accession>A0AAW5KJ70</accession>
<feature type="non-terminal residue" evidence="1">
    <location>
        <position position="97"/>
    </location>
</feature>
<dbReference type="Proteomes" id="UP001205063">
    <property type="component" value="Unassembled WGS sequence"/>
</dbReference>
<dbReference type="Gene3D" id="2.60.40.740">
    <property type="match status" value="1"/>
</dbReference>
<protein>
    <submittedName>
        <fullName evidence="1">Uncharacterized protein</fullName>
    </submittedName>
</protein>
<dbReference type="EMBL" id="JANGAB010000484">
    <property type="protein sequence ID" value="MCQ4950954.1"/>
    <property type="molecule type" value="Genomic_DNA"/>
</dbReference>
<sequence length="97" mass="10809">RGRIDSLDGLLEQEKEGAKELGEKVVFLNSQINAQRAADGIAPLTGRAAPWFTSKVLEKKALSYDCETHQIRWQITVNQNNEELTGVAVEDPLPDYL</sequence>
<gene>
    <name evidence="1" type="ORF">NE646_15145</name>
</gene>
<reference evidence="1" key="1">
    <citation type="submission" date="2022-06" db="EMBL/GenBank/DDBJ databases">
        <title>Isolation of gut microbiota from human fecal samples.</title>
        <authorList>
            <person name="Pamer E.G."/>
            <person name="Barat B."/>
            <person name="Waligurski E."/>
            <person name="Medina S."/>
            <person name="Paddock L."/>
            <person name="Mostad J."/>
        </authorList>
    </citation>
    <scope>NUCLEOTIDE SEQUENCE</scope>
    <source>
        <strain evidence="1">DFI.7.96</strain>
    </source>
</reference>
<proteinExistence type="predicted"/>
<evidence type="ECO:0000313" key="2">
    <source>
        <dbReference type="Proteomes" id="UP001205063"/>
    </source>
</evidence>
<name>A0AAW5KJ70_9FIRM</name>
<evidence type="ECO:0000313" key="1">
    <source>
        <dbReference type="EMBL" id="MCQ4950954.1"/>
    </source>
</evidence>
<dbReference type="RefSeq" id="WP_256137021.1">
    <property type="nucleotide sequence ID" value="NZ_JANGAB010000484.1"/>
</dbReference>